<dbReference type="KEGG" id="cthr:CTHT_0021950"/>
<dbReference type="RefSeq" id="XP_006692664.1">
    <property type="nucleotide sequence ID" value="XM_006692601.1"/>
</dbReference>
<feature type="region of interest" description="Disordered" evidence="1">
    <location>
        <begin position="1"/>
        <end position="26"/>
    </location>
</feature>
<evidence type="ECO:0000313" key="3">
    <source>
        <dbReference type="Proteomes" id="UP000008066"/>
    </source>
</evidence>
<dbReference type="eggNOG" id="ENOG502SA7D">
    <property type="taxonomic scope" value="Eukaryota"/>
</dbReference>
<accession>G0S3Z2</accession>
<dbReference type="OMA" id="QMSHERD"/>
<dbReference type="OrthoDB" id="10263401at2759"/>
<reference evidence="2 3" key="1">
    <citation type="journal article" date="2011" name="Cell">
        <title>Insight into structure and assembly of the nuclear pore complex by utilizing the genome of a eukaryotic thermophile.</title>
        <authorList>
            <person name="Amlacher S."/>
            <person name="Sarges P."/>
            <person name="Flemming D."/>
            <person name="van Noort V."/>
            <person name="Kunze R."/>
            <person name="Devos D.P."/>
            <person name="Arumugam M."/>
            <person name="Bork P."/>
            <person name="Hurt E."/>
        </authorList>
    </citation>
    <scope>NUCLEOTIDE SEQUENCE [LARGE SCALE GENOMIC DNA]</scope>
    <source>
        <strain evidence="3">DSM 1495 / CBS 144.50 / IMI 039719</strain>
    </source>
</reference>
<dbReference type="HOGENOM" id="CLU_993976_0_0_1"/>
<keyword evidence="3" id="KW-1185">Reference proteome</keyword>
<evidence type="ECO:0000313" key="2">
    <source>
        <dbReference type="EMBL" id="EGS20368.1"/>
    </source>
</evidence>
<sequence length="280" mass="31682">MPERIRQTARSKRDGKPAATPWGSATIPTKHFEDAAAWEAWLEQNYGDPDGIWMKISRRGSGIPSVTYDQALDIALCFGWIDGQRKSLDAQFFLQRFAPRRKNSNWSKRNVEKVTALIEAGRMRPPGQAEIDAAKADGRWEKAYASPSVIEVPDDFQRALNKNPKAKAFFESLSKMKRYPFLYRLEIVKREETQLDSLLSRLVDFCILLSLLERAEVLKNFAELELCLTRLECTTCPAGKAEAMGEDQFARPAQLGTGRINAALRTVSCSNQQHCAQHPY</sequence>
<organism evidence="3">
    <name type="scientific">Chaetomium thermophilum (strain DSM 1495 / CBS 144.50 / IMI 039719)</name>
    <name type="common">Thermochaetoides thermophila</name>
    <dbReference type="NCBI Taxonomy" id="759272"/>
    <lineage>
        <taxon>Eukaryota</taxon>
        <taxon>Fungi</taxon>
        <taxon>Dikarya</taxon>
        <taxon>Ascomycota</taxon>
        <taxon>Pezizomycotina</taxon>
        <taxon>Sordariomycetes</taxon>
        <taxon>Sordariomycetidae</taxon>
        <taxon>Sordariales</taxon>
        <taxon>Chaetomiaceae</taxon>
        <taxon>Thermochaetoides</taxon>
    </lineage>
</organism>
<gene>
    <name evidence="2" type="ORF">CTHT_0021950</name>
</gene>
<dbReference type="GeneID" id="18256233"/>
<dbReference type="STRING" id="759272.G0S3Z2"/>
<evidence type="ECO:0000256" key="1">
    <source>
        <dbReference type="SAM" id="MobiDB-lite"/>
    </source>
</evidence>
<name>G0S3Z2_CHATD</name>
<protein>
    <submittedName>
        <fullName evidence="2">Uncharacterized protein</fullName>
    </submittedName>
</protein>
<feature type="compositionally biased region" description="Basic and acidic residues" evidence="1">
    <location>
        <begin position="1"/>
        <end position="16"/>
    </location>
</feature>
<dbReference type="Proteomes" id="UP000008066">
    <property type="component" value="Unassembled WGS sequence"/>
</dbReference>
<dbReference type="AlphaFoldDB" id="G0S3Z2"/>
<dbReference type="Pfam" id="PF13376">
    <property type="entry name" value="OmdA"/>
    <property type="match status" value="1"/>
</dbReference>
<proteinExistence type="predicted"/>
<dbReference type="EMBL" id="GL988041">
    <property type="protein sequence ID" value="EGS20368.1"/>
    <property type="molecule type" value="Genomic_DNA"/>
</dbReference>